<sequence>MNLPRNISSTKARAVPMPGNTVLAPLYANADLLDAFAIALPAQASDDLEVLARIALEHQAWWIRALLRVRDGVMATVGVASSGAVGLAGAARGPVVGFLPLLSKSATEVILGADDRHLDFRVTIQFRADAAHGRELLAGTVVHCHNRLGRVYLATIAPFHRVIMRANLERAVREMRT</sequence>
<proteinExistence type="predicted"/>
<evidence type="ECO:0000313" key="1">
    <source>
        <dbReference type="EMBL" id="NHZ42053.1"/>
    </source>
</evidence>
<accession>A0ABX0M657</accession>
<dbReference type="Pfam" id="PF11066">
    <property type="entry name" value="DUF2867"/>
    <property type="match status" value="1"/>
</dbReference>
<dbReference type="Proteomes" id="UP000819052">
    <property type="component" value="Unassembled WGS sequence"/>
</dbReference>
<protein>
    <submittedName>
        <fullName evidence="1">DUF2867 domain-containing protein</fullName>
    </submittedName>
</protein>
<dbReference type="InterPro" id="IPR021295">
    <property type="entry name" value="DUF2867"/>
</dbReference>
<keyword evidence="2" id="KW-1185">Reference proteome</keyword>
<comment type="caution">
    <text evidence="1">The sequence shown here is derived from an EMBL/GenBank/DDBJ whole genome shotgun (WGS) entry which is preliminary data.</text>
</comment>
<name>A0ABX0M657_9BURK</name>
<dbReference type="RefSeq" id="WP_167077797.1">
    <property type="nucleotide sequence ID" value="NZ_VVIW01000010.1"/>
</dbReference>
<dbReference type="EMBL" id="VVIW01000010">
    <property type="protein sequence ID" value="NHZ42053.1"/>
    <property type="molecule type" value="Genomic_DNA"/>
</dbReference>
<organism evidence="1 2">
    <name type="scientific">Massilia aquatica</name>
    <dbReference type="NCBI Taxonomy" id="2609000"/>
    <lineage>
        <taxon>Bacteria</taxon>
        <taxon>Pseudomonadati</taxon>
        <taxon>Pseudomonadota</taxon>
        <taxon>Betaproteobacteria</taxon>
        <taxon>Burkholderiales</taxon>
        <taxon>Oxalobacteraceae</taxon>
        <taxon>Telluria group</taxon>
        <taxon>Massilia</taxon>
    </lineage>
</organism>
<reference evidence="1 2" key="1">
    <citation type="submission" date="2019-09" db="EMBL/GenBank/DDBJ databases">
        <title>Taxonomy of Antarctic Massilia spp.: description of Massilia rubra sp. nov., Massilia aquatica sp. nov., Massilia mucilaginosa sp. nov., Massilia frigida sp. nov. isolated from streams, lakes and regoliths.</title>
        <authorList>
            <person name="Holochova P."/>
            <person name="Sedlacek I."/>
            <person name="Kralova S."/>
            <person name="Maslanova I."/>
            <person name="Busse H.-J."/>
            <person name="Stankova E."/>
            <person name="Vrbovska V."/>
            <person name="Kovarovic V."/>
            <person name="Bartak M."/>
            <person name="Svec P."/>
            <person name="Pantucek R."/>
        </authorList>
    </citation>
    <scope>NUCLEOTIDE SEQUENCE [LARGE SCALE GENOMIC DNA]</scope>
    <source>
        <strain evidence="1 2">CCM 8693</strain>
    </source>
</reference>
<evidence type="ECO:0000313" key="2">
    <source>
        <dbReference type="Proteomes" id="UP000819052"/>
    </source>
</evidence>
<gene>
    <name evidence="1" type="ORF">F1609_18040</name>
</gene>